<dbReference type="PROSITE" id="PS51257">
    <property type="entry name" value="PROKAR_LIPOPROTEIN"/>
    <property type="match status" value="1"/>
</dbReference>
<dbReference type="RefSeq" id="WP_061083699.1">
    <property type="nucleotide sequence ID" value="NZ_JAAXPG010000058.1"/>
</dbReference>
<sequence length="169" mass="17277">MRFRPLVFVALVLGLTACSQTPTAPAGPTQAPVTEAAPGDEGRIPLRVEAITDSGSLMDSHEDGTCEWIAPSYVLRDGAGTVVDVGDLVADGNGGGTVGQVRGEMSDRVCVLSATLSAPPADVYDVEIVARTTTQPGAGEEYSGSALISRTTAVDEAVVVTVDGPPAMY</sequence>
<keyword evidence="4" id="KW-1185">Reference proteome</keyword>
<accession>A0A7X6MIS0</accession>
<feature type="signal peptide" evidence="2">
    <location>
        <begin position="1"/>
        <end position="26"/>
    </location>
</feature>
<proteinExistence type="predicted"/>
<dbReference type="AlphaFoldDB" id="A0A7X6MIS0"/>
<feature type="region of interest" description="Disordered" evidence="1">
    <location>
        <begin position="21"/>
        <end position="40"/>
    </location>
</feature>
<comment type="caution">
    <text evidence="3">The sequence shown here is derived from an EMBL/GenBank/DDBJ whole genome shotgun (WGS) entry which is preliminary data.</text>
</comment>
<evidence type="ECO:0000256" key="1">
    <source>
        <dbReference type="SAM" id="MobiDB-lite"/>
    </source>
</evidence>
<feature type="compositionally biased region" description="Low complexity" evidence="1">
    <location>
        <begin position="21"/>
        <end position="34"/>
    </location>
</feature>
<gene>
    <name evidence="3" type="ORF">HGB44_31225</name>
</gene>
<protein>
    <recommendedName>
        <fullName evidence="5">Lipoprotein</fullName>
    </recommendedName>
</protein>
<reference evidence="3 4" key="1">
    <citation type="submission" date="2020-04" db="EMBL/GenBank/DDBJ databases">
        <title>MicrobeNet Type strains.</title>
        <authorList>
            <person name="Nicholson A.C."/>
        </authorList>
    </citation>
    <scope>NUCLEOTIDE SEQUENCE [LARGE SCALE GENOMIC DNA]</scope>
    <source>
        <strain evidence="3 4">ATCC 23612</strain>
    </source>
</reference>
<keyword evidence="2" id="KW-0732">Signal</keyword>
<evidence type="ECO:0000256" key="2">
    <source>
        <dbReference type="SAM" id="SignalP"/>
    </source>
</evidence>
<organism evidence="3 4">
    <name type="scientific">Nocardiopsis alborubida</name>
    <dbReference type="NCBI Taxonomy" id="146802"/>
    <lineage>
        <taxon>Bacteria</taxon>
        <taxon>Bacillati</taxon>
        <taxon>Actinomycetota</taxon>
        <taxon>Actinomycetes</taxon>
        <taxon>Streptosporangiales</taxon>
        <taxon>Nocardiopsidaceae</taxon>
        <taxon>Nocardiopsis</taxon>
    </lineage>
</organism>
<dbReference type="Proteomes" id="UP000553209">
    <property type="component" value="Unassembled WGS sequence"/>
</dbReference>
<dbReference type="EMBL" id="JAAXPG010000058">
    <property type="protein sequence ID" value="NKZ02097.1"/>
    <property type="molecule type" value="Genomic_DNA"/>
</dbReference>
<evidence type="ECO:0008006" key="5">
    <source>
        <dbReference type="Google" id="ProtNLM"/>
    </source>
</evidence>
<name>A0A7X6MIS0_9ACTN</name>
<evidence type="ECO:0000313" key="4">
    <source>
        <dbReference type="Proteomes" id="UP000553209"/>
    </source>
</evidence>
<feature type="chain" id="PRO_5031089966" description="Lipoprotein" evidence="2">
    <location>
        <begin position="27"/>
        <end position="169"/>
    </location>
</feature>
<evidence type="ECO:0000313" key="3">
    <source>
        <dbReference type="EMBL" id="NKZ02097.1"/>
    </source>
</evidence>